<comment type="function">
    <text evidence="7">Dual specificity enzyme that catalyzes the synthesis of pseudouridine from uracil-746 in 23S ribosomal RNA and from uracil-32 in the anticodon stem and loop of transfer RNAs.</text>
</comment>
<dbReference type="GO" id="GO:0160151">
    <property type="term" value="F:tRNA pseudouridine(32) synthase activity"/>
    <property type="evidence" value="ECO:0007669"/>
    <property type="project" value="UniProtKB-EC"/>
</dbReference>
<dbReference type="HOGENOM" id="CLU_016902_11_1_6"/>
<comment type="similarity">
    <text evidence="1">Belongs to the pseudouridine synthase RluA family.</text>
</comment>
<dbReference type="RefSeq" id="WP_045111791.1">
    <property type="nucleotide sequence ID" value="NZ_CAWRBC010000048.1"/>
</dbReference>
<dbReference type="PATRIC" id="fig|80854.5.peg.4040"/>
<dbReference type="PROSITE" id="PS01129">
    <property type="entry name" value="PSI_RLU"/>
    <property type="match status" value="1"/>
</dbReference>
<reference evidence="16 17" key="1">
    <citation type="submission" date="2016-11" db="EMBL/GenBank/DDBJ databases">
        <authorList>
            <person name="Jaros S."/>
            <person name="Januszkiewicz K."/>
            <person name="Wedrychowicz H."/>
        </authorList>
    </citation>
    <scope>NUCLEOTIDE SEQUENCE [LARGE SCALE GENOMIC DNA]</scope>
    <source>
        <strain evidence="16">NVI 5450</strain>
    </source>
</reference>
<evidence type="ECO:0000256" key="11">
    <source>
        <dbReference type="ARBA" id="ARBA00041266"/>
    </source>
</evidence>
<dbReference type="CDD" id="cd02869">
    <property type="entry name" value="PseudoU_synth_RluA_like"/>
    <property type="match status" value="1"/>
</dbReference>
<dbReference type="GO" id="GO:0003723">
    <property type="term" value="F:RNA binding"/>
    <property type="evidence" value="ECO:0007669"/>
    <property type="project" value="InterPro"/>
</dbReference>
<dbReference type="SUPFAM" id="SSF55120">
    <property type="entry name" value="Pseudouridine synthase"/>
    <property type="match status" value="1"/>
</dbReference>
<keyword evidence="3" id="KW-0819">tRNA processing</keyword>
<evidence type="ECO:0000256" key="4">
    <source>
        <dbReference type="ARBA" id="ARBA00023235"/>
    </source>
</evidence>
<dbReference type="GO" id="GO:0160142">
    <property type="term" value="F:23S rRNA pseudouridine(746) synthase activity"/>
    <property type="evidence" value="ECO:0007669"/>
    <property type="project" value="UniProtKB-EC"/>
</dbReference>
<evidence type="ECO:0000256" key="8">
    <source>
        <dbReference type="ARBA" id="ARBA00038944"/>
    </source>
</evidence>
<dbReference type="EC" id="5.4.99.28" evidence="8"/>
<evidence type="ECO:0000256" key="5">
    <source>
        <dbReference type="ARBA" id="ARBA00036184"/>
    </source>
</evidence>
<dbReference type="STRING" id="80854.MVIS_3816"/>
<dbReference type="Proteomes" id="UP000183794">
    <property type="component" value="Unassembled WGS sequence"/>
</dbReference>
<organism evidence="16 17">
    <name type="scientific">Moritella viscosa</name>
    <dbReference type="NCBI Taxonomy" id="80854"/>
    <lineage>
        <taxon>Bacteria</taxon>
        <taxon>Pseudomonadati</taxon>
        <taxon>Pseudomonadota</taxon>
        <taxon>Gammaproteobacteria</taxon>
        <taxon>Alteromonadales</taxon>
        <taxon>Moritellaceae</taxon>
        <taxon>Moritella</taxon>
    </lineage>
</organism>
<evidence type="ECO:0000256" key="15">
    <source>
        <dbReference type="ARBA" id="ARBA00043143"/>
    </source>
</evidence>
<proteinExistence type="inferred from homology"/>
<dbReference type="PANTHER" id="PTHR21600:SF91">
    <property type="entry name" value="DUAL-SPECIFICITY RNA PSEUDOURIDINE SYNTHASE RLUA"/>
    <property type="match status" value="1"/>
</dbReference>
<evidence type="ECO:0000313" key="17">
    <source>
        <dbReference type="Proteomes" id="UP000183794"/>
    </source>
</evidence>
<dbReference type="GO" id="GO:0008033">
    <property type="term" value="P:tRNA processing"/>
    <property type="evidence" value="ECO:0007669"/>
    <property type="project" value="UniProtKB-KW"/>
</dbReference>
<evidence type="ECO:0000256" key="1">
    <source>
        <dbReference type="ARBA" id="ARBA00010876"/>
    </source>
</evidence>
<gene>
    <name evidence="16" type="ORF">NVI5450_2152</name>
</gene>
<evidence type="ECO:0000256" key="13">
    <source>
        <dbReference type="ARBA" id="ARBA00042844"/>
    </source>
</evidence>
<dbReference type="OrthoDB" id="9785808at2"/>
<dbReference type="InterPro" id="IPR050188">
    <property type="entry name" value="RluA_PseudoU_synthase"/>
</dbReference>
<comment type="catalytic activity">
    <reaction evidence="5">
        <text>uridine(32) in tRNA = pseudouridine(32) in tRNA</text>
        <dbReference type="Rhea" id="RHEA:42544"/>
        <dbReference type="Rhea" id="RHEA-COMP:10107"/>
        <dbReference type="Rhea" id="RHEA-COMP:10108"/>
        <dbReference type="ChEBI" id="CHEBI:65314"/>
        <dbReference type="ChEBI" id="CHEBI:65315"/>
        <dbReference type="EC" id="5.4.99.28"/>
    </reaction>
</comment>
<dbReference type="Pfam" id="PF00849">
    <property type="entry name" value="PseudoU_synth_2"/>
    <property type="match status" value="1"/>
</dbReference>
<name>A0A090IML5_9GAMM</name>
<sequence length="229" mass="25488">MPDFIYAPPQHPRLNIIYQDEAIIVLNKPSGLLSVPGRLAEHTDSIASRVQELFPAATIVHRLDMCTSGVILMALTKSAQSHISRQFQQRSTAKYYYARLEGIPTAESGSIDLPLRCDWPNRPRQLVDFVEGKPALTHWQIIAKQKAHDDNNQQASATVLLKPVTGRSHQLRVHMLALGTPILGDELYASTQGIASAEHLQLHAAMLEIEHPLTSKKITFKVNPPFPIN</sequence>
<dbReference type="AlphaFoldDB" id="A0A090IML5"/>
<dbReference type="InterPro" id="IPR020103">
    <property type="entry name" value="PsdUridine_synth_cat_dom_sf"/>
</dbReference>
<dbReference type="KEGG" id="mvs:MVIS_3816"/>
<protein>
    <recommendedName>
        <fullName evidence="10">Dual-specificity RNA pseudouridine synthase RluA</fullName>
        <ecNumber evidence="8">5.4.99.28</ecNumber>
        <ecNumber evidence="9">5.4.99.29</ecNumber>
    </recommendedName>
    <alternativeName>
        <fullName evidence="11">23S rRNA pseudouridine(746) synthase</fullName>
    </alternativeName>
    <alternativeName>
        <fullName evidence="14">Ribosomal large subunit pseudouridine synthase A</fullName>
    </alternativeName>
    <alternativeName>
        <fullName evidence="13">rRNA pseudouridylate synthase A</fullName>
    </alternativeName>
    <alternativeName>
        <fullName evidence="15">rRNA-uridine isomerase A</fullName>
    </alternativeName>
    <alternativeName>
        <fullName evidence="12">tRNA pseudouridine(32) synthase</fullName>
    </alternativeName>
</protein>
<evidence type="ECO:0000256" key="9">
    <source>
        <dbReference type="ARBA" id="ARBA00038945"/>
    </source>
</evidence>
<dbReference type="InterPro" id="IPR006145">
    <property type="entry name" value="PsdUridine_synth_RsuA/RluA"/>
</dbReference>
<evidence type="ECO:0000256" key="10">
    <source>
        <dbReference type="ARBA" id="ARBA00039988"/>
    </source>
</evidence>
<accession>A0A090IML5</accession>
<dbReference type="EMBL" id="FPLD01000060">
    <property type="protein sequence ID" value="SGY99134.1"/>
    <property type="molecule type" value="Genomic_DNA"/>
</dbReference>
<dbReference type="Gene3D" id="3.30.2350.10">
    <property type="entry name" value="Pseudouridine synthase"/>
    <property type="match status" value="1"/>
</dbReference>
<evidence type="ECO:0000256" key="6">
    <source>
        <dbReference type="ARBA" id="ARBA00036916"/>
    </source>
</evidence>
<comment type="catalytic activity">
    <reaction evidence="6">
        <text>uridine(746) in 23S rRNA = pseudouridine(746) in 23S rRNA</text>
        <dbReference type="Rhea" id="RHEA:42548"/>
        <dbReference type="Rhea" id="RHEA-COMP:10109"/>
        <dbReference type="Rhea" id="RHEA-COMP:10110"/>
        <dbReference type="ChEBI" id="CHEBI:65314"/>
        <dbReference type="ChEBI" id="CHEBI:65315"/>
        <dbReference type="EC" id="5.4.99.29"/>
    </reaction>
</comment>
<dbReference type="EC" id="5.4.99.29" evidence="9"/>
<dbReference type="InterPro" id="IPR006224">
    <property type="entry name" value="PsdUridine_synth_RluA-like_CS"/>
</dbReference>
<keyword evidence="2" id="KW-0698">rRNA processing</keyword>
<evidence type="ECO:0000313" key="16">
    <source>
        <dbReference type="EMBL" id="SGY99134.1"/>
    </source>
</evidence>
<dbReference type="PANTHER" id="PTHR21600">
    <property type="entry name" value="MITOCHONDRIAL RNA PSEUDOURIDINE SYNTHASE"/>
    <property type="match status" value="1"/>
</dbReference>
<evidence type="ECO:0000256" key="3">
    <source>
        <dbReference type="ARBA" id="ARBA00022694"/>
    </source>
</evidence>
<evidence type="ECO:0000256" key="2">
    <source>
        <dbReference type="ARBA" id="ARBA00022552"/>
    </source>
</evidence>
<dbReference type="GO" id="GO:0000455">
    <property type="term" value="P:enzyme-directed rRNA pseudouridine synthesis"/>
    <property type="evidence" value="ECO:0007669"/>
    <property type="project" value="TreeGrafter"/>
</dbReference>
<evidence type="ECO:0000256" key="12">
    <source>
        <dbReference type="ARBA" id="ARBA00042372"/>
    </source>
</evidence>
<evidence type="ECO:0000256" key="7">
    <source>
        <dbReference type="ARBA" id="ARBA00037305"/>
    </source>
</evidence>
<evidence type="ECO:0000256" key="14">
    <source>
        <dbReference type="ARBA" id="ARBA00042883"/>
    </source>
</evidence>
<keyword evidence="4" id="KW-0413">Isomerase</keyword>